<feature type="compositionally biased region" description="Basic and acidic residues" evidence="1">
    <location>
        <begin position="88"/>
        <end position="117"/>
    </location>
</feature>
<evidence type="ECO:0000313" key="4">
    <source>
        <dbReference type="Proteomes" id="UP000534306"/>
    </source>
</evidence>
<accession>A0A7Y4P0W6</accession>
<proteinExistence type="predicted"/>
<reference evidence="3 4" key="1">
    <citation type="submission" date="2020-05" db="EMBL/GenBank/DDBJ databases">
        <title>Genome sequence of Kribbella sandramycini ATCC 39419.</title>
        <authorList>
            <person name="Maclea K.S."/>
            <person name="Fair J.L."/>
        </authorList>
    </citation>
    <scope>NUCLEOTIDE SEQUENCE [LARGE SCALE GENOMIC DNA]</scope>
    <source>
        <strain evidence="3 4">ATCC 39419</strain>
    </source>
</reference>
<organism evidence="3 4">
    <name type="scientific">Kribbella sandramycini</name>
    <dbReference type="NCBI Taxonomy" id="60450"/>
    <lineage>
        <taxon>Bacteria</taxon>
        <taxon>Bacillati</taxon>
        <taxon>Actinomycetota</taxon>
        <taxon>Actinomycetes</taxon>
        <taxon>Propionibacteriales</taxon>
        <taxon>Kribbellaceae</taxon>
        <taxon>Kribbella</taxon>
    </lineage>
</organism>
<feature type="compositionally biased region" description="Gly residues" evidence="1">
    <location>
        <begin position="12"/>
        <end position="21"/>
    </location>
</feature>
<dbReference type="EMBL" id="JABJRC010000005">
    <property type="protein sequence ID" value="NOL43086.1"/>
    <property type="molecule type" value="Genomic_DNA"/>
</dbReference>
<dbReference type="Proteomes" id="UP000553957">
    <property type="component" value="Unassembled WGS sequence"/>
</dbReference>
<evidence type="ECO:0000313" key="3">
    <source>
        <dbReference type="EMBL" id="NOL43086.1"/>
    </source>
</evidence>
<dbReference type="AlphaFoldDB" id="A0A7Y4P0W6"/>
<feature type="region of interest" description="Disordered" evidence="1">
    <location>
        <begin position="1"/>
        <end position="45"/>
    </location>
</feature>
<dbReference type="EMBL" id="JACHKF010000001">
    <property type="protein sequence ID" value="MBB6566249.1"/>
    <property type="molecule type" value="Genomic_DNA"/>
</dbReference>
<comment type="caution">
    <text evidence="3">The sequence shown here is derived from an EMBL/GenBank/DDBJ whole genome shotgun (WGS) entry which is preliminary data.</text>
</comment>
<protein>
    <submittedName>
        <fullName evidence="3">Uncharacterized protein</fullName>
    </submittedName>
</protein>
<evidence type="ECO:0000313" key="5">
    <source>
        <dbReference type="Proteomes" id="UP000553957"/>
    </source>
</evidence>
<feature type="compositionally biased region" description="Basic and acidic residues" evidence="1">
    <location>
        <begin position="22"/>
        <end position="35"/>
    </location>
</feature>
<feature type="region of interest" description="Disordered" evidence="1">
    <location>
        <begin position="83"/>
        <end position="132"/>
    </location>
</feature>
<evidence type="ECO:0000313" key="2">
    <source>
        <dbReference type="EMBL" id="MBB6566249.1"/>
    </source>
</evidence>
<keyword evidence="4" id="KW-1185">Reference proteome</keyword>
<gene>
    <name evidence="2" type="ORF">HNR71_001886</name>
    <name evidence="3" type="ORF">HPO96_22830</name>
</gene>
<dbReference type="Proteomes" id="UP000534306">
    <property type="component" value="Unassembled WGS sequence"/>
</dbReference>
<evidence type="ECO:0000256" key="1">
    <source>
        <dbReference type="SAM" id="MobiDB-lite"/>
    </source>
</evidence>
<reference evidence="2 5" key="2">
    <citation type="submission" date="2020-08" db="EMBL/GenBank/DDBJ databases">
        <title>Sequencing the genomes of 1000 actinobacteria strains.</title>
        <authorList>
            <person name="Klenk H.-P."/>
        </authorList>
    </citation>
    <scope>NUCLEOTIDE SEQUENCE [LARGE SCALE GENOMIC DNA]</scope>
    <source>
        <strain evidence="2 5">DSM 15626</strain>
    </source>
</reference>
<sequence length="132" mass="13869">MRPTETGLADQGDGGQVGDHTGGLDRGGEQGEAHQRPWAALAGHHPGAPTLYLARAFALAFGAGLQPVAQGNEYDADHELCDPQCLRGDVRPDAVQDRIEAEREQDAEHEVEADHGGQVDGDPAGVQAAWGE</sequence>
<name>A0A7Y4P0W6_9ACTN</name>